<evidence type="ECO:0000313" key="1">
    <source>
        <dbReference type="EMBL" id="PUA36357.1"/>
    </source>
</evidence>
<dbReference type="EMBL" id="PYHP01000069">
    <property type="protein sequence ID" value="PUA36357.1"/>
    <property type="molecule type" value="Genomic_DNA"/>
</dbReference>
<dbReference type="AlphaFoldDB" id="A0A2T6FWS3"/>
<dbReference type="RefSeq" id="WP_108533419.1">
    <property type="nucleotide sequence ID" value="NZ_PYHP01000069.1"/>
</dbReference>
<evidence type="ECO:0000313" key="2">
    <source>
        <dbReference type="Proteomes" id="UP000244184"/>
    </source>
</evidence>
<organism evidence="1 2">
    <name type="scientific">Paenibacillus elgii</name>
    <dbReference type="NCBI Taxonomy" id="189691"/>
    <lineage>
        <taxon>Bacteria</taxon>
        <taxon>Bacillati</taxon>
        <taxon>Bacillota</taxon>
        <taxon>Bacilli</taxon>
        <taxon>Bacillales</taxon>
        <taxon>Paenibacillaceae</taxon>
        <taxon>Paenibacillus</taxon>
    </lineage>
</organism>
<comment type="caution">
    <text evidence="1">The sequence shown here is derived from an EMBL/GenBank/DDBJ whole genome shotgun (WGS) entry which is preliminary data.</text>
</comment>
<protein>
    <recommendedName>
        <fullName evidence="3">Type I restriction enzyme R protein N-terminal domain-containing protein</fullName>
    </recommendedName>
</protein>
<accession>A0A2T6FWS3</accession>
<reference evidence="1 2" key="1">
    <citation type="submission" date="2018-03" db="EMBL/GenBank/DDBJ databases">
        <title>Genome sequence of Paenibacillus elgii strain AC13 an antimicrobial compound producing bacteria.</title>
        <authorList>
            <person name="Kurokawa A.S."/>
            <person name="Araujo J.F."/>
            <person name="Costa R.A."/>
            <person name="Ortega D.B."/>
            <person name="Pires A.S."/>
            <person name="Pappas G.J.Jr."/>
            <person name="Franco O.L."/>
            <person name="Barreto C."/>
            <person name="Magalhaes B.S."/>
            <person name="Kruger R.H."/>
        </authorList>
    </citation>
    <scope>NUCLEOTIDE SEQUENCE [LARGE SCALE GENOMIC DNA]</scope>
    <source>
        <strain evidence="1 2">AC13</strain>
    </source>
</reference>
<name>A0A2T6FWS3_9BACL</name>
<proteinExistence type="predicted"/>
<evidence type="ECO:0008006" key="3">
    <source>
        <dbReference type="Google" id="ProtNLM"/>
    </source>
</evidence>
<sequence length="204" mass="24805">MKNLLRDMIFSSLTNLFKNEPDLFTNTFETNYTEWNLSHHLSTELRKYIFWLDCDLDVTKRDYRMRPDIIFHKRNTNTLNFLVVELKKDRNDKHEDIIKIRENWMDKPLKYRFGLYINIWNIHEFEAILFTTYNEVLEINEKSCNYLDLPRINKNIMNRCAAIINEIKQSERNYEGSALIDELDREIFNAFIRYKKLATGHHLE</sequence>
<dbReference type="Proteomes" id="UP000244184">
    <property type="component" value="Unassembled WGS sequence"/>
</dbReference>
<gene>
    <name evidence="1" type="ORF">C8Z91_23355</name>
</gene>